<dbReference type="Pfam" id="PF13424">
    <property type="entry name" value="TPR_12"/>
    <property type="match status" value="2"/>
</dbReference>
<dbReference type="InterPro" id="IPR019734">
    <property type="entry name" value="TPR_rpt"/>
</dbReference>
<keyword evidence="1" id="KW-0677">Repeat</keyword>
<gene>
    <name evidence="4" type="ORF">SteCoe_21393</name>
</gene>
<dbReference type="OrthoDB" id="626167at2759"/>
<evidence type="ECO:0000256" key="2">
    <source>
        <dbReference type="ARBA" id="ARBA00022803"/>
    </source>
</evidence>
<dbReference type="SUPFAM" id="SSF48452">
    <property type="entry name" value="TPR-like"/>
    <property type="match status" value="3"/>
</dbReference>
<dbReference type="InterPro" id="IPR011990">
    <property type="entry name" value="TPR-like_helical_dom_sf"/>
</dbReference>
<evidence type="ECO:0000256" key="3">
    <source>
        <dbReference type="PROSITE-ProRule" id="PRU00339"/>
    </source>
</evidence>
<keyword evidence="2 3" id="KW-0802">TPR repeat</keyword>
<dbReference type="SMART" id="SM00028">
    <property type="entry name" value="TPR"/>
    <property type="match status" value="7"/>
</dbReference>
<keyword evidence="5" id="KW-1185">Reference proteome</keyword>
<dbReference type="AlphaFoldDB" id="A0A1R2BPS2"/>
<comment type="caution">
    <text evidence="4">The sequence shown here is derived from an EMBL/GenBank/DDBJ whole genome shotgun (WGS) entry which is preliminary data.</text>
</comment>
<protein>
    <submittedName>
        <fullName evidence="4">Uncharacterized protein</fullName>
    </submittedName>
</protein>
<dbReference type="PROSITE" id="PS50005">
    <property type="entry name" value="TPR"/>
    <property type="match status" value="3"/>
</dbReference>
<dbReference type="EMBL" id="MPUH01000507">
    <property type="protein sequence ID" value="OMJ78716.1"/>
    <property type="molecule type" value="Genomic_DNA"/>
</dbReference>
<organism evidence="4 5">
    <name type="scientific">Stentor coeruleus</name>
    <dbReference type="NCBI Taxonomy" id="5963"/>
    <lineage>
        <taxon>Eukaryota</taxon>
        <taxon>Sar</taxon>
        <taxon>Alveolata</taxon>
        <taxon>Ciliophora</taxon>
        <taxon>Postciliodesmatophora</taxon>
        <taxon>Heterotrichea</taxon>
        <taxon>Heterotrichida</taxon>
        <taxon>Stentoridae</taxon>
        <taxon>Stentor</taxon>
    </lineage>
</organism>
<feature type="repeat" description="TPR" evidence="3">
    <location>
        <begin position="65"/>
        <end position="98"/>
    </location>
</feature>
<evidence type="ECO:0000313" key="5">
    <source>
        <dbReference type="Proteomes" id="UP000187209"/>
    </source>
</evidence>
<evidence type="ECO:0000256" key="1">
    <source>
        <dbReference type="ARBA" id="ARBA00022737"/>
    </source>
</evidence>
<dbReference type="PANTHER" id="PTHR45641">
    <property type="entry name" value="TETRATRICOPEPTIDE REPEAT PROTEIN (AFU_ORTHOLOGUE AFUA_6G03870)"/>
    <property type="match status" value="1"/>
</dbReference>
<dbReference type="Pfam" id="PF13181">
    <property type="entry name" value="TPR_8"/>
    <property type="match status" value="1"/>
</dbReference>
<evidence type="ECO:0000313" key="4">
    <source>
        <dbReference type="EMBL" id="OMJ78716.1"/>
    </source>
</evidence>
<feature type="repeat" description="TPR" evidence="3">
    <location>
        <begin position="110"/>
        <end position="143"/>
    </location>
</feature>
<proteinExistence type="predicted"/>
<dbReference type="Proteomes" id="UP000187209">
    <property type="component" value="Unassembled WGS sequence"/>
</dbReference>
<sequence>MEEYPLSIADRICGELEDKNRVLSEYVKDREEIGDKEGVIQVRIHQLALCKVLVNVHNRSPFILVQAHTNLGESYLNKEYYEQALDHLTSALKLNGNLFNSVQEAKPFHTHILTLLGNCYMEAGGVEDASNLLDKALKMNKALLGDDNLSHAPILIALSKVQAKQKDYAKALDSMTSVWELYEAHYGMKHEAMIEVYSEMAEIYHQQNDSNNSIDVLRRKLNLMMELDMHSDTVAESAEKLGAWLQEAQNFPEALDALRNAEKVYEYNHGQINKKTAKVKRHICMLLLKAGEYEEALQECLELEEIDKSLHGKSTQQYAKNLKVIGTILMILNRYSQAYDYFNKAYEIYSKNKNKKAVKEIKEKLETIKKTLKENPEVRVQDVDNESSKSQ</sequence>
<accession>A0A1R2BPS2</accession>
<dbReference type="Gene3D" id="1.25.40.10">
    <property type="entry name" value="Tetratricopeptide repeat domain"/>
    <property type="match status" value="2"/>
</dbReference>
<name>A0A1R2BPS2_9CILI</name>
<feature type="repeat" description="TPR" evidence="3">
    <location>
        <begin position="319"/>
        <end position="352"/>
    </location>
</feature>
<reference evidence="4 5" key="1">
    <citation type="submission" date="2016-11" db="EMBL/GenBank/DDBJ databases">
        <title>The macronuclear genome of Stentor coeruleus: a giant cell with tiny introns.</title>
        <authorList>
            <person name="Slabodnick M."/>
            <person name="Ruby J.G."/>
            <person name="Reiff S.B."/>
            <person name="Swart E.C."/>
            <person name="Gosai S."/>
            <person name="Prabakaran S."/>
            <person name="Witkowska E."/>
            <person name="Larue G.E."/>
            <person name="Fisher S."/>
            <person name="Freeman R.M."/>
            <person name="Gunawardena J."/>
            <person name="Chu W."/>
            <person name="Stover N.A."/>
            <person name="Gregory B.D."/>
            <person name="Nowacki M."/>
            <person name="Derisi J."/>
            <person name="Roy S.W."/>
            <person name="Marshall W.F."/>
            <person name="Sood P."/>
        </authorList>
    </citation>
    <scope>NUCLEOTIDE SEQUENCE [LARGE SCALE GENOMIC DNA]</scope>
    <source>
        <strain evidence="4">WM001</strain>
    </source>
</reference>